<accession>A0A543PQE8</accession>
<dbReference type="InterPro" id="IPR036397">
    <property type="entry name" value="RNaseH_sf"/>
</dbReference>
<dbReference type="PROSITE" id="PS50994">
    <property type="entry name" value="INTEGRASE"/>
    <property type="match status" value="1"/>
</dbReference>
<dbReference type="EMBL" id="VFQF01000002">
    <property type="protein sequence ID" value="TQN46306.1"/>
    <property type="molecule type" value="Genomic_DNA"/>
</dbReference>
<protein>
    <submittedName>
        <fullName evidence="3">Putative transposase</fullName>
    </submittedName>
</protein>
<proteinExistence type="predicted"/>
<organism evidence="3 4">
    <name type="scientific">Humibacillus xanthopallidus</name>
    <dbReference type="NCBI Taxonomy" id="412689"/>
    <lineage>
        <taxon>Bacteria</taxon>
        <taxon>Bacillati</taxon>
        <taxon>Actinomycetota</taxon>
        <taxon>Actinomycetes</taxon>
        <taxon>Micrococcales</taxon>
        <taxon>Intrasporangiaceae</taxon>
        <taxon>Humibacillus</taxon>
    </lineage>
</organism>
<dbReference type="Pfam" id="PF13333">
    <property type="entry name" value="rve_2"/>
    <property type="match status" value="1"/>
</dbReference>
<dbReference type="InterPro" id="IPR001584">
    <property type="entry name" value="Integrase_cat-core"/>
</dbReference>
<evidence type="ECO:0000313" key="3">
    <source>
        <dbReference type="EMBL" id="TQN46306.1"/>
    </source>
</evidence>
<reference evidence="3 4" key="1">
    <citation type="submission" date="2019-06" db="EMBL/GenBank/DDBJ databases">
        <title>Sequencing the genomes of 1000 actinobacteria strains.</title>
        <authorList>
            <person name="Klenk H.-P."/>
        </authorList>
    </citation>
    <scope>NUCLEOTIDE SEQUENCE [LARGE SCALE GENOMIC DNA]</scope>
    <source>
        <strain evidence="3 4">DSM 21776</strain>
    </source>
</reference>
<dbReference type="Pfam" id="PF00665">
    <property type="entry name" value="rve"/>
    <property type="match status" value="1"/>
</dbReference>
<name>A0A543PQE8_9MICO</name>
<comment type="caution">
    <text evidence="3">The sequence shown here is derived from an EMBL/GenBank/DDBJ whole genome shotgun (WGS) entry which is preliminary data.</text>
</comment>
<dbReference type="AlphaFoldDB" id="A0A543PQE8"/>
<dbReference type="GO" id="GO:0003676">
    <property type="term" value="F:nucleic acid binding"/>
    <property type="evidence" value="ECO:0007669"/>
    <property type="project" value="InterPro"/>
</dbReference>
<dbReference type="PANTHER" id="PTHR46889:SF4">
    <property type="entry name" value="TRANSPOSASE INSO FOR INSERTION SEQUENCE ELEMENT IS911B-RELATED"/>
    <property type="match status" value="1"/>
</dbReference>
<dbReference type="GO" id="GO:0015074">
    <property type="term" value="P:DNA integration"/>
    <property type="evidence" value="ECO:0007669"/>
    <property type="project" value="InterPro"/>
</dbReference>
<dbReference type="Proteomes" id="UP000320085">
    <property type="component" value="Unassembled WGS sequence"/>
</dbReference>
<evidence type="ECO:0000256" key="1">
    <source>
        <dbReference type="ARBA" id="ARBA00002286"/>
    </source>
</evidence>
<evidence type="ECO:0000259" key="2">
    <source>
        <dbReference type="PROSITE" id="PS50994"/>
    </source>
</evidence>
<gene>
    <name evidence="3" type="ORF">FHX52_3021</name>
</gene>
<feature type="domain" description="Integrase catalytic" evidence="2">
    <location>
        <begin position="121"/>
        <end position="287"/>
    </location>
</feature>
<dbReference type="InterPro" id="IPR050900">
    <property type="entry name" value="Transposase_IS3/IS150/IS904"/>
</dbReference>
<sequence>MHGVEPICRVLTEAGAKIAPSTYYAAKTRPPSARAVADAALDERIVATHEASFGVYGVRKMWKMWKALNRETPQAPVARCTVERRMRAQHLSGVVRGRVKRTTVPAEVADRPGDLLERDFTAAAPNQRWVADITYVATWTGFVYVAFVLDLFSRRVVGWRVSNSLRTDLALDALEQALWQRHREQHDVTGLIHHSDRGVQYVAIGYTERLASAGAVASVGSRGDSYDNAAAESLNGLYKTELIRRHGPWRSLEDVEFATMEWVDWYNNSRLHSWCGDVPPGEYEKEYYRQNTDTDTTASAQPSLH</sequence>
<dbReference type="Pfam" id="PF13276">
    <property type="entry name" value="HTH_21"/>
    <property type="match status" value="1"/>
</dbReference>
<comment type="function">
    <text evidence="1">Involved in the transposition of the insertion sequence.</text>
</comment>
<dbReference type="NCBIfam" id="NF033516">
    <property type="entry name" value="transpos_IS3"/>
    <property type="match status" value="1"/>
</dbReference>
<dbReference type="Gene3D" id="3.30.420.10">
    <property type="entry name" value="Ribonuclease H-like superfamily/Ribonuclease H"/>
    <property type="match status" value="1"/>
</dbReference>
<dbReference type="SUPFAM" id="SSF53098">
    <property type="entry name" value="Ribonuclease H-like"/>
    <property type="match status" value="1"/>
</dbReference>
<dbReference type="InterPro" id="IPR048020">
    <property type="entry name" value="Transpos_IS3"/>
</dbReference>
<dbReference type="InterPro" id="IPR012337">
    <property type="entry name" value="RNaseH-like_sf"/>
</dbReference>
<evidence type="ECO:0000313" key="4">
    <source>
        <dbReference type="Proteomes" id="UP000320085"/>
    </source>
</evidence>
<dbReference type="InterPro" id="IPR025948">
    <property type="entry name" value="HTH-like_dom"/>
</dbReference>
<dbReference type="PANTHER" id="PTHR46889">
    <property type="entry name" value="TRANSPOSASE INSF FOR INSERTION SEQUENCE IS3B-RELATED"/>
    <property type="match status" value="1"/>
</dbReference>